<accession>A0AAD0RUL0</accession>
<reference evidence="3 4" key="1">
    <citation type="submission" date="2018-08" db="EMBL/GenBank/DDBJ databases">
        <title>Complete genome sequence of JP2-74.</title>
        <authorList>
            <person name="Wu L."/>
        </authorList>
    </citation>
    <scope>NUCLEOTIDE SEQUENCE [LARGE SCALE GENOMIC DNA]</scope>
    <source>
        <strain evidence="3 4">JP2-74</strain>
    </source>
</reference>
<evidence type="ECO:0000259" key="2">
    <source>
        <dbReference type="SMART" id="SM00062"/>
    </source>
</evidence>
<dbReference type="Gene3D" id="3.40.190.10">
    <property type="entry name" value="Periplasmic binding protein-like II"/>
    <property type="match status" value="2"/>
</dbReference>
<sequence>MFIDTDYVIQMIRSGLLWLLLAGLAQGIAAAPPRQVVVLVDNGYPPYSYEKDGRAEGVYNEVLREASQRLSGYRIELRPVPWKRGLSELEAGRAPALSPPYYRPERDYMGYSAPFWQEQLAVYCRADIMRAPRPHWPADFLGLRFGNNAGFRPGGKAFWLAVQRGEIQLDEAPDTQGNLLKLVNGRIDCYLNDKLSILYVLERLQRRGAISAEQRGGLAAAASLNGEWAYVGFAKRGQRRFPYLDDFIRQLNAVLEQMKREGRIAAIVEQTLRVPPP</sequence>
<dbReference type="PANTHER" id="PTHR35936">
    <property type="entry name" value="MEMBRANE-BOUND LYTIC MUREIN TRANSGLYCOSYLASE F"/>
    <property type="match status" value="1"/>
</dbReference>
<keyword evidence="4" id="KW-1185">Reference proteome</keyword>
<dbReference type="AlphaFoldDB" id="A0AAD0RUL0"/>
<dbReference type="Pfam" id="PF00497">
    <property type="entry name" value="SBP_bac_3"/>
    <property type="match status" value="1"/>
</dbReference>
<dbReference type="SUPFAM" id="SSF53850">
    <property type="entry name" value="Periplasmic binding protein-like II"/>
    <property type="match status" value="1"/>
</dbReference>
<dbReference type="SMART" id="SM00062">
    <property type="entry name" value="PBPb"/>
    <property type="match status" value="1"/>
</dbReference>
<dbReference type="EMBL" id="CP031968">
    <property type="protein sequence ID" value="AXT48725.1"/>
    <property type="molecule type" value="Genomic_DNA"/>
</dbReference>
<feature type="domain" description="Solute-binding protein family 3/N-terminal" evidence="2">
    <location>
        <begin position="35"/>
        <end position="275"/>
    </location>
</feature>
<evidence type="ECO:0000313" key="4">
    <source>
        <dbReference type="Proteomes" id="UP000259465"/>
    </source>
</evidence>
<name>A0AAD0RUL0_9NEIS</name>
<evidence type="ECO:0000256" key="1">
    <source>
        <dbReference type="ARBA" id="ARBA00022729"/>
    </source>
</evidence>
<evidence type="ECO:0000313" key="3">
    <source>
        <dbReference type="EMBL" id="AXT48725.1"/>
    </source>
</evidence>
<dbReference type="KEGG" id="crz:D1345_22300"/>
<gene>
    <name evidence="3" type="ORF">D1345_22300</name>
</gene>
<dbReference type="PANTHER" id="PTHR35936:SF25">
    <property type="entry name" value="ABC TRANSPORTER SUBSTRATE-BINDING PROTEIN"/>
    <property type="match status" value="1"/>
</dbReference>
<organism evidence="3 4">
    <name type="scientific">Chromobacterium rhizoryzae</name>
    <dbReference type="NCBI Taxonomy" id="1778675"/>
    <lineage>
        <taxon>Bacteria</taxon>
        <taxon>Pseudomonadati</taxon>
        <taxon>Pseudomonadota</taxon>
        <taxon>Betaproteobacteria</taxon>
        <taxon>Neisseriales</taxon>
        <taxon>Chromobacteriaceae</taxon>
        <taxon>Chromobacterium</taxon>
    </lineage>
</organism>
<protein>
    <recommendedName>
        <fullName evidence="2">Solute-binding protein family 3/N-terminal domain-containing protein</fullName>
    </recommendedName>
</protein>
<dbReference type="Proteomes" id="UP000259465">
    <property type="component" value="Chromosome"/>
</dbReference>
<keyword evidence="1" id="KW-0732">Signal</keyword>
<dbReference type="InterPro" id="IPR001638">
    <property type="entry name" value="Solute-binding_3/MltF_N"/>
</dbReference>
<proteinExistence type="predicted"/>